<feature type="compositionally biased region" description="Low complexity" evidence="1">
    <location>
        <begin position="112"/>
        <end position="121"/>
    </location>
</feature>
<gene>
    <name evidence="2" type="ORF">RHS03_01603</name>
</gene>
<sequence length="491" mass="53226">MDNPLTTAELSRLRKAIQQRDRLISQGLVTSAVDSKISSALSNLKLYLPTQTQLAAVLKDWEVSDFTKRSQITIWLQQNILNDDSSRASTPPPANPPRPTFVHPPPPPPLPSRSASLVLRPDLNRPSPSVTPTPVLAQVTSPQVPSGPNNTPREIHTQASLKTPTPPPKDRASALTQESLTRRHTFAGRPRDSRQSSNLVQNPLNEHYTDSSSGSKFYPAPFSKGHNSSQLGGSSLNTSNVAELTQPSRGSQRAPQSHSHTPDPNRPGHLGHDPSQPYVSPTFGQPTHIPQPSGFGPGYTQQKNVFGQGIQGGTSMAANSPYNQQLMTTLANIQAQQAQQTSVLLQRISQTQQPSTSNTIAQIFAAAQHQQAQQQANLSQQLQAQQGTSSNSTTQLLANIQQQQQAQSNQMMSMLQQYQQSATNFNPYQNAQQNQEMLDLLSQTQSGGAPPVDWASLANASGMDPNMLMSMMMGGMDPTNIAIQDASFMFG</sequence>
<dbReference type="Proteomes" id="UP000602905">
    <property type="component" value="Unassembled WGS sequence"/>
</dbReference>
<evidence type="ECO:0000313" key="2">
    <source>
        <dbReference type="EMBL" id="KAF8711981.1"/>
    </source>
</evidence>
<evidence type="ECO:0000313" key="3">
    <source>
        <dbReference type="Proteomes" id="UP000602905"/>
    </source>
</evidence>
<accession>A0A8H7I0F5</accession>
<organism evidence="2 3">
    <name type="scientific">Rhizoctonia solani</name>
    <dbReference type="NCBI Taxonomy" id="456999"/>
    <lineage>
        <taxon>Eukaryota</taxon>
        <taxon>Fungi</taxon>
        <taxon>Dikarya</taxon>
        <taxon>Basidiomycota</taxon>
        <taxon>Agaricomycotina</taxon>
        <taxon>Agaricomycetes</taxon>
        <taxon>Cantharellales</taxon>
        <taxon>Ceratobasidiaceae</taxon>
        <taxon>Rhizoctonia</taxon>
    </lineage>
</organism>
<protein>
    <submittedName>
        <fullName evidence="2">Uncharacterized protein</fullName>
    </submittedName>
</protein>
<feature type="compositionally biased region" description="Polar residues" evidence="1">
    <location>
        <begin position="195"/>
        <end position="215"/>
    </location>
</feature>
<reference evidence="2" key="1">
    <citation type="submission" date="2020-09" db="EMBL/GenBank/DDBJ databases">
        <title>Comparative genome analyses of four rice-infecting Rhizoctonia solani isolates reveal extensive enrichment of homogalacturonan modification genes.</title>
        <authorList>
            <person name="Lee D.-Y."/>
            <person name="Jeon J."/>
            <person name="Kim K.-T."/>
            <person name="Cheong K."/>
            <person name="Song H."/>
            <person name="Choi G."/>
            <person name="Ko J."/>
            <person name="Opiyo S.O."/>
            <person name="Zuo S."/>
            <person name="Madhav S."/>
            <person name="Lee Y.-H."/>
            <person name="Wang G.-L."/>
        </authorList>
    </citation>
    <scope>NUCLEOTIDE SEQUENCE</scope>
    <source>
        <strain evidence="2">AG1-IA WGL</strain>
    </source>
</reference>
<feature type="compositionally biased region" description="Polar residues" evidence="1">
    <location>
        <begin position="126"/>
        <end position="163"/>
    </location>
</feature>
<feature type="compositionally biased region" description="Polar residues" evidence="1">
    <location>
        <begin position="225"/>
        <end position="259"/>
    </location>
</feature>
<feature type="region of interest" description="Disordered" evidence="1">
    <location>
        <begin position="83"/>
        <end position="312"/>
    </location>
</feature>
<proteinExistence type="predicted"/>
<dbReference type="AlphaFoldDB" id="A0A8H7I0F5"/>
<feature type="compositionally biased region" description="Pro residues" evidence="1">
    <location>
        <begin position="90"/>
        <end position="111"/>
    </location>
</feature>
<feature type="compositionally biased region" description="Polar residues" evidence="1">
    <location>
        <begin position="277"/>
        <end position="290"/>
    </location>
</feature>
<dbReference type="EMBL" id="JACYCD010000045">
    <property type="protein sequence ID" value="KAF8711981.1"/>
    <property type="molecule type" value="Genomic_DNA"/>
</dbReference>
<evidence type="ECO:0000256" key="1">
    <source>
        <dbReference type="SAM" id="MobiDB-lite"/>
    </source>
</evidence>
<comment type="caution">
    <text evidence="2">The sequence shown here is derived from an EMBL/GenBank/DDBJ whole genome shotgun (WGS) entry which is preliminary data.</text>
</comment>
<feature type="non-terminal residue" evidence="2">
    <location>
        <position position="491"/>
    </location>
</feature>
<name>A0A8H7I0F5_9AGAM</name>
<dbReference type="OrthoDB" id="3260690at2759"/>